<reference evidence="1 2" key="1">
    <citation type="submission" date="2014-04" db="EMBL/GenBank/DDBJ databases">
        <title>Draft genome sequence of Photobacterium halotolerans S2753: a solonamide, ngercheumicin and holomycin producer.</title>
        <authorList>
            <person name="Machado H.R."/>
            <person name="Gram L."/>
        </authorList>
    </citation>
    <scope>NUCLEOTIDE SEQUENCE [LARGE SCALE GENOMIC DNA]</scope>
    <source>
        <strain evidence="1 2">S2753</strain>
    </source>
</reference>
<comment type="caution">
    <text evidence="1">The sequence shown here is derived from an EMBL/GenBank/DDBJ whole genome shotgun (WGS) entry which is preliminary data.</text>
</comment>
<name>A0A066RUB2_9GAMM</name>
<accession>A0A066RUB2</accession>
<protein>
    <submittedName>
        <fullName evidence="1">Uncharacterized protein</fullName>
    </submittedName>
</protein>
<dbReference type="STRING" id="1654360.EA58_14625"/>
<proteinExistence type="predicted"/>
<dbReference type="AlphaFoldDB" id="A0A066RUB2"/>
<organism evidence="1 2">
    <name type="scientific">Photobacterium galatheae</name>
    <dbReference type="NCBI Taxonomy" id="1654360"/>
    <lineage>
        <taxon>Bacteria</taxon>
        <taxon>Pseudomonadati</taxon>
        <taxon>Pseudomonadota</taxon>
        <taxon>Gammaproteobacteria</taxon>
        <taxon>Vibrionales</taxon>
        <taxon>Vibrionaceae</taxon>
        <taxon>Photobacterium</taxon>
    </lineage>
</organism>
<gene>
    <name evidence="1" type="ORF">EA58_14625</name>
</gene>
<evidence type="ECO:0000313" key="2">
    <source>
        <dbReference type="Proteomes" id="UP000027192"/>
    </source>
</evidence>
<sequence>MNHNYFNHLIESDFKLLHLGNWADKVILDAENHTDVLFVDESAFAPPAPEAIKESIICVKSDFEASIYRKAKNIQALYDIANNTGKRFVILGYRDLGVVKES</sequence>
<evidence type="ECO:0000313" key="1">
    <source>
        <dbReference type="EMBL" id="KDM90983.1"/>
    </source>
</evidence>
<keyword evidence="2" id="KW-1185">Reference proteome</keyword>
<dbReference type="EMBL" id="JMIB01000027">
    <property type="protein sequence ID" value="KDM90983.1"/>
    <property type="molecule type" value="Genomic_DNA"/>
</dbReference>
<dbReference type="Proteomes" id="UP000027192">
    <property type="component" value="Unassembled WGS sequence"/>
</dbReference>
<dbReference type="RefSeq" id="WP_036753968.1">
    <property type="nucleotide sequence ID" value="NZ_JAGSGC010000004.1"/>
</dbReference>